<feature type="binding site" evidence="12">
    <location>
        <position position="191"/>
    </location>
    <ligand>
        <name>Zn(2+)</name>
        <dbReference type="ChEBI" id="CHEBI:29105"/>
        <label>2</label>
    </ligand>
</feature>
<dbReference type="PROSITE" id="PS51188">
    <property type="entry name" value="ZF_CR"/>
    <property type="match status" value="1"/>
</dbReference>
<feature type="repeat" description="CXXCXGXG motif" evidence="12">
    <location>
        <begin position="202"/>
        <end position="209"/>
    </location>
</feature>
<feature type="zinc finger region" description="CR-type" evidence="13">
    <location>
        <begin position="136"/>
        <end position="214"/>
    </location>
</feature>
<keyword evidence="3 12" id="KW-0479">Metal-binding</keyword>
<evidence type="ECO:0000256" key="7">
    <source>
        <dbReference type="ARBA" id="ARBA00023016"/>
    </source>
</evidence>
<keyword evidence="2 12" id="KW-0235">DNA replication</keyword>
<dbReference type="FunFam" id="2.60.260.20:FF:000005">
    <property type="entry name" value="Chaperone protein dnaJ 1, mitochondrial"/>
    <property type="match status" value="1"/>
</dbReference>
<keyword evidence="1 12" id="KW-0963">Cytoplasm</keyword>
<dbReference type="GO" id="GO:0005737">
    <property type="term" value="C:cytoplasm"/>
    <property type="evidence" value="ECO:0007669"/>
    <property type="project" value="UniProtKB-SubCell"/>
</dbReference>
<dbReference type="InterPro" id="IPR008971">
    <property type="entry name" value="HSP40/DnaJ_pept-bd"/>
</dbReference>
<dbReference type="PROSITE" id="PS50076">
    <property type="entry name" value="DNAJ_2"/>
    <property type="match status" value="1"/>
</dbReference>
<evidence type="ECO:0000259" key="14">
    <source>
        <dbReference type="PROSITE" id="PS50076"/>
    </source>
</evidence>
<dbReference type="FunFam" id="1.10.287.110:FF:000034">
    <property type="entry name" value="Chaperone protein DnaJ"/>
    <property type="match status" value="1"/>
</dbReference>
<dbReference type="InterPro" id="IPR018253">
    <property type="entry name" value="DnaJ_domain_CS"/>
</dbReference>
<proteinExistence type="inferred from homology"/>
<dbReference type="InterPro" id="IPR002939">
    <property type="entry name" value="DnaJ_C"/>
</dbReference>
<dbReference type="CDD" id="cd10719">
    <property type="entry name" value="DnaJ_zf"/>
    <property type="match status" value="1"/>
</dbReference>
<evidence type="ECO:0000256" key="11">
    <source>
        <dbReference type="ARBA" id="ARBA00067609"/>
    </source>
</evidence>
<evidence type="ECO:0000256" key="3">
    <source>
        <dbReference type="ARBA" id="ARBA00022723"/>
    </source>
</evidence>
<dbReference type="InterPro" id="IPR012724">
    <property type="entry name" value="DnaJ"/>
</dbReference>
<dbReference type="SMART" id="SM00271">
    <property type="entry name" value="DnaJ"/>
    <property type="match status" value="1"/>
</dbReference>
<dbReference type="AlphaFoldDB" id="A0A1T4W7P6"/>
<evidence type="ECO:0000256" key="13">
    <source>
        <dbReference type="PROSITE-ProRule" id="PRU00546"/>
    </source>
</evidence>
<dbReference type="InterPro" id="IPR036869">
    <property type="entry name" value="J_dom_sf"/>
</dbReference>
<keyword evidence="8 12" id="KW-0143">Chaperone</keyword>
<dbReference type="Pfam" id="PF00684">
    <property type="entry name" value="DnaJ_CXXCXGXG"/>
    <property type="match status" value="1"/>
</dbReference>
<evidence type="ECO:0000259" key="15">
    <source>
        <dbReference type="PROSITE" id="PS51188"/>
    </source>
</evidence>
<dbReference type="PRINTS" id="PR00625">
    <property type="entry name" value="JDOMAIN"/>
</dbReference>
<evidence type="ECO:0000256" key="10">
    <source>
        <dbReference type="ARBA" id="ARBA00061004"/>
    </source>
</evidence>
<feature type="repeat" description="CXXCXGXG motif" evidence="12">
    <location>
        <begin position="166"/>
        <end position="173"/>
    </location>
</feature>
<protein>
    <recommendedName>
        <fullName evidence="11 12">Chaperone protein DnaJ</fullName>
    </recommendedName>
</protein>
<feature type="binding site" evidence="12">
    <location>
        <position position="188"/>
    </location>
    <ligand>
        <name>Zn(2+)</name>
        <dbReference type="ChEBI" id="CHEBI:29105"/>
        <label>2</label>
    </ligand>
</feature>
<dbReference type="NCBIfam" id="NF008035">
    <property type="entry name" value="PRK10767.1"/>
    <property type="match status" value="1"/>
</dbReference>
<dbReference type="GO" id="GO:0008270">
    <property type="term" value="F:zinc ion binding"/>
    <property type="evidence" value="ECO:0007669"/>
    <property type="project" value="UniProtKB-UniRule"/>
</dbReference>
<dbReference type="SUPFAM" id="SSF46565">
    <property type="entry name" value="Chaperone J-domain"/>
    <property type="match status" value="1"/>
</dbReference>
<dbReference type="SUPFAM" id="SSF57938">
    <property type="entry name" value="DnaJ/Hsp40 cysteine-rich domain"/>
    <property type="match status" value="1"/>
</dbReference>
<feature type="repeat" description="CXXCXGXG motif" evidence="12">
    <location>
        <begin position="188"/>
        <end position="195"/>
    </location>
</feature>
<dbReference type="HAMAP" id="MF_01152">
    <property type="entry name" value="DnaJ"/>
    <property type="match status" value="1"/>
</dbReference>
<keyword evidence="6 12" id="KW-0862">Zinc</keyword>
<name>A0A1T4W7P6_9BACT</name>
<keyword evidence="5 12" id="KW-0863">Zinc-finger</keyword>
<dbReference type="InterPro" id="IPR036410">
    <property type="entry name" value="HSP_DnaJ_Cys-rich_dom_sf"/>
</dbReference>
<comment type="function">
    <text evidence="9 12">Participates actively in the response to hyperosmotic and heat shock by preventing the aggregation of stress-denatured proteins and by disaggregating proteins, also in an autonomous, DnaK-independent fashion. Unfolded proteins bind initially to DnaJ; upon interaction with the DnaJ-bound protein, DnaK hydrolyzes its bound ATP, resulting in the formation of a stable complex. GrpE releases ADP from DnaK; ATP binding to DnaK triggers the release of the substrate protein, thus completing the reaction cycle. Several rounds of ATP-dependent interactions between DnaJ, DnaK and GrpE are required for fully efficient folding. Also involved, together with DnaK and GrpE, in the DNA replication of plasmids through activation of initiation proteins.</text>
</comment>
<dbReference type="CDD" id="cd06257">
    <property type="entry name" value="DnaJ"/>
    <property type="match status" value="1"/>
</dbReference>
<feature type="binding site" evidence="12">
    <location>
        <position position="152"/>
    </location>
    <ligand>
        <name>Zn(2+)</name>
        <dbReference type="ChEBI" id="CHEBI:29105"/>
        <label>1</label>
    </ligand>
</feature>
<feature type="binding site" evidence="12">
    <location>
        <position position="202"/>
    </location>
    <ligand>
        <name>Zn(2+)</name>
        <dbReference type="ChEBI" id="CHEBI:29105"/>
        <label>1</label>
    </ligand>
</feature>
<feature type="binding site" evidence="12">
    <location>
        <position position="169"/>
    </location>
    <ligand>
        <name>Zn(2+)</name>
        <dbReference type="ChEBI" id="CHEBI:29105"/>
        <label>2</label>
    </ligand>
</feature>
<evidence type="ECO:0000256" key="5">
    <source>
        <dbReference type="ARBA" id="ARBA00022771"/>
    </source>
</evidence>
<dbReference type="STRING" id="1121442.SAMN02745702_01769"/>
<comment type="similarity">
    <text evidence="10 12">Belongs to the DnaJ family.</text>
</comment>
<feature type="repeat" description="CXXCXGXG motif" evidence="12">
    <location>
        <begin position="149"/>
        <end position="156"/>
    </location>
</feature>
<dbReference type="GO" id="GO:0005524">
    <property type="term" value="F:ATP binding"/>
    <property type="evidence" value="ECO:0007669"/>
    <property type="project" value="InterPro"/>
</dbReference>
<keyword evidence="17" id="KW-1185">Reference proteome</keyword>
<dbReference type="InterPro" id="IPR001623">
    <property type="entry name" value="DnaJ_domain"/>
</dbReference>
<dbReference type="EMBL" id="FUYA01000005">
    <property type="protein sequence ID" value="SKA73015.1"/>
    <property type="molecule type" value="Genomic_DNA"/>
</dbReference>
<dbReference type="NCBIfam" id="NF010894">
    <property type="entry name" value="PRK14301.1"/>
    <property type="match status" value="1"/>
</dbReference>
<comment type="subunit">
    <text evidence="12">Homodimer.</text>
</comment>
<dbReference type="GO" id="GO:0042026">
    <property type="term" value="P:protein refolding"/>
    <property type="evidence" value="ECO:0007669"/>
    <property type="project" value="TreeGrafter"/>
</dbReference>
<dbReference type="SUPFAM" id="SSF49493">
    <property type="entry name" value="HSP40/DnaJ peptide-binding domain"/>
    <property type="match status" value="2"/>
</dbReference>
<feature type="binding site" evidence="12">
    <location>
        <position position="205"/>
    </location>
    <ligand>
        <name>Zn(2+)</name>
        <dbReference type="ChEBI" id="CHEBI:29105"/>
        <label>1</label>
    </ligand>
</feature>
<keyword evidence="4 12" id="KW-0677">Repeat</keyword>
<feature type="domain" description="CR-type" evidence="15">
    <location>
        <begin position="136"/>
        <end position="214"/>
    </location>
</feature>
<dbReference type="GO" id="GO:0051082">
    <property type="term" value="F:unfolded protein binding"/>
    <property type="evidence" value="ECO:0007669"/>
    <property type="project" value="UniProtKB-UniRule"/>
</dbReference>
<evidence type="ECO:0000256" key="9">
    <source>
        <dbReference type="ARBA" id="ARBA00053423"/>
    </source>
</evidence>
<accession>A0A1T4W7P6</accession>
<evidence type="ECO:0000256" key="2">
    <source>
        <dbReference type="ARBA" id="ARBA00022705"/>
    </source>
</evidence>
<dbReference type="PROSITE" id="PS00636">
    <property type="entry name" value="DNAJ_1"/>
    <property type="match status" value="1"/>
</dbReference>
<dbReference type="Proteomes" id="UP000189733">
    <property type="component" value="Unassembled WGS sequence"/>
</dbReference>
<feature type="binding site" evidence="12">
    <location>
        <position position="166"/>
    </location>
    <ligand>
        <name>Zn(2+)</name>
        <dbReference type="ChEBI" id="CHEBI:29105"/>
        <label>2</label>
    </ligand>
</feature>
<dbReference type="GO" id="GO:0009408">
    <property type="term" value="P:response to heat"/>
    <property type="evidence" value="ECO:0007669"/>
    <property type="project" value="InterPro"/>
</dbReference>
<comment type="subcellular location">
    <subcellularLocation>
        <location evidence="12">Cytoplasm</location>
    </subcellularLocation>
</comment>
<dbReference type="Gene3D" id="2.60.260.20">
    <property type="entry name" value="Urease metallochaperone UreE, N-terminal domain"/>
    <property type="match status" value="2"/>
</dbReference>
<dbReference type="PANTHER" id="PTHR43096">
    <property type="entry name" value="DNAJ HOMOLOG 1, MITOCHONDRIAL-RELATED"/>
    <property type="match status" value="1"/>
</dbReference>
<evidence type="ECO:0000313" key="17">
    <source>
        <dbReference type="Proteomes" id="UP000189733"/>
    </source>
</evidence>
<dbReference type="FunFam" id="2.10.230.10:FF:000002">
    <property type="entry name" value="Molecular chaperone DnaJ"/>
    <property type="match status" value="1"/>
</dbReference>
<keyword evidence="7 12" id="KW-0346">Stress response</keyword>
<evidence type="ECO:0000256" key="4">
    <source>
        <dbReference type="ARBA" id="ARBA00022737"/>
    </source>
</evidence>
<dbReference type="InterPro" id="IPR001305">
    <property type="entry name" value="HSP_DnaJ_Cys-rich_dom"/>
</dbReference>
<organism evidence="16 17">
    <name type="scientific">Desulfobaculum bizertense DSM 18034</name>
    <dbReference type="NCBI Taxonomy" id="1121442"/>
    <lineage>
        <taxon>Bacteria</taxon>
        <taxon>Pseudomonadati</taxon>
        <taxon>Thermodesulfobacteriota</taxon>
        <taxon>Desulfovibrionia</taxon>
        <taxon>Desulfovibrionales</taxon>
        <taxon>Desulfovibrionaceae</taxon>
        <taxon>Desulfobaculum</taxon>
    </lineage>
</organism>
<evidence type="ECO:0000256" key="12">
    <source>
        <dbReference type="HAMAP-Rule" id="MF_01152"/>
    </source>
</evidence>
<dbReference type="CDD" id="cd10747">
    <property type="entry name" value="DnaJ_C"/>
    <property type="match status" value="1"/>
</dbReference>
<comment type="domain">
    <text evidence="12">The J domain is necessary and sufficient to stimulate DnaK ATPase activity. Zinc center 1 plays an important role in the autonomous, DnaK-independent chaperone activity of DnaJ. Zinc center 2 is essential for interaction with DnaK and for DnaJ activity.</text>
</comment>
<dbReference type="Gene3D" id="1.10.287.110">
    <property type="entry name" value="DnaJ domain"/>
    <property type="match status" value="1"/>
</dbReference>
<dbReference type="GO" id="GO:0006260">
    <property type="term" value="P:DNA replication"/>
    <property type="evidence" value="ECO:0007669"/>
    <property type="project" value="UniProtKB-KW"/>
</dbReference>
<feature type="domain" description="J" evidence="14">
    <location>
        <begin position="5"/>
        <end position="70"/>
    </location>
</feature>
<evidence type="ECO:0000256" key="1">
    <source>
        <dbReference type="ARBA" id="ARBA00022490"/>
    </source>
</evidence>
<evidence type="ECO:0000313" key="16">
    <source>
        <dbReference type="EMBL" id="SKA73015.1"/>
    </source>
</evidence>
<dbReference type="PANTHER" id="PTHR43096:SF48">
    <property type="entry name" value="CHAPERONE PROTEIN DNAJ"/>
    <property type="match status" value="1"/>
</dbReference>
<comment type="cofactor">
    <cofactor evidence="12">
        <name>Zn(2+)</name>
        <dbReference type="ChEBI" id="CHEBI:29105"/>
    </cofactor>
    <text evidence="12">Binds 2 Zn(2+) ions per monomer.</text>
</comment>
<dbReference type="Pfam" id="PF00226">
    <property type="entry name" value="DnaJ"/>
    <property type="match status" value="1"/>
</dbReference>
<gene>
    <name evidence="12" type="primary">dnaJ</name>
    <name evidence="16" type="ORF">SAMN02745702_01769</name>
</gene>
<evidence type="ECO:0000256" key="6">
    <source>
        <dbReference type="ARBA" id="ARBA00022833"/>
    </source>
</evidence>
<dbReference type="Pfam" id="PF01556">
    <property type="entry name" value="DnaJ_C"/>
    <property type="match status" value="1"/>
</dbReference>
<sequence length="378" mass="41274">MSQRDYYEVLGVSRDASEDEIKKAYRKLAFQYHPDRNPGDSEAEDKFKEAAEAYEVLSNAQKRAQFDQFGHAGMNGGGFGGGGFHNAEDVFSSFGDIFGDLFGFGGAAGGSRGPRPTAGADLRYNLKVSFRQAAKGDEITLSIPRKAHCPECHGSGAAEGSEPETCQHCGGSGQVTQSQGFFRVSVPCPVCHGRGQVIKNPCPRCKGEGIVQETRDLSVRVPAGVDNGSRLRLRGEGEPGEFGGPPGDLYVVIYVEEDDVFEREGQHLIYRLDVSFTQAALGDTVEIPTLDEPTKLHIPKGTQSGKVLRLRDLGMPGLGGRPRGDLLVEVQVKTPKDLTREQEDLLREFARLEEEKQKKPLHKVKSFFKKTADKVMGE</sequence>
<dbReference type="GO" id="GO:0031072">
    <property type="term" value="F:heat shock protein binding"/>
    <property type="evidence" value="ECO:0007669"/>
    <property type="project" value="InterPro"/>
</dbReference>
<dbReference type="Gene3D" id="2.10.230.10">
    <property type="entry name" value="Heat shock protein DnaJ, cysteine-rich domain"/>
    <property type="match status" value="1"/>
</dbReference>
<dbReference type="NCBIfam" id="TIGR02349">
    <property type="entry name" value="DnaJ_bact"/>
    <property type="match status" value="1"/>
</dbReference>
<reference evidence="16 17" key="1">
    <citation type="submission" date="2017-02" db="EMBL/GenBank/DDBJ databases">
        <authorList>
            <person name="Peterson S.W."/>
        </authorList>
    </citation>
    <scope>NUCLEOTIDE SEQUENCE [LARGE SCALE GENOMIC DNA]</scope>
    <source>
        <strain evidence="16 17">DSM 18034</strain>
    </source>
</reference>
<evidence type="ECO:0000256" key="8">
    <source>
        <dbReference type="ARBA" id="ARBA00023186"/>
    </source>
</evidence>
<dbReference type="OrthoDB" id="9779889at2"/>
<feature type="binding site" evidence="12">
    <location>
        <position position="149"/>
    </location>
    <ligand>
        <name>Zn(2+)</name>
        <dbReference type="ChEBI" id="CHEBI:29105"/>
        <label>1</label>
    </ligand>
</feature>
<dbReference type="RefSeq" id="WP_078685054.1">
    <property type="nucleotide sequence ID" value="NZ_FUYA01000005.1"/>
</dbReference>